<dbReference type="OrthoDB" id="3001771at2759"/>
<comment type="caution">
    <text evidence="1">The sequence shown here is derived from an EMBL/GenBank/DDBJ whole genome shotgun (WGS) entry which is preliminary data.</text>
</comment>
<accession>A0A9P5TMP7</accession>
<proteinExistence type="predicted"/>
<dbReference type="Proteomes" id="UP000724874">
    <property type="component" value="Unassembled WGS sequence"/>
</dbReference>
<name>A0A9P5TMP7_GYMJU</name>
<gene>
    <name evidence="1" type="ORF">CPB84DRAFT_1846768</name>
</gene>
<reference evidence="1" key="1">
    <citation type="submission" date="2020-11" db="EMBL/GenBank/DDBJ databases">
        <authorList>
            <consortium name="DOE Joint Genome Institute"/>
            <person name="Ahrendt S."/>
            <person name="Riley R."/>
            <person name="Andreopoulos W."/>
            <person name="LaButti K."/>
            <person name="Pangilinan J."/>
            <person name="Ruiz-duenas F.J."/>
            <person name="Barrasa J.M."/>
            <person name="Sanchez-Garcia M."/>
            <person name="Camarero S."/>
            <person name="Miyauchi S."/>
            <person name="Serrano A."/>
            <person name="Linde D."/>
            <person name="Babiker R."/>
            <person name="Drula E."/>
            <person name="Ayuso-Fernandez I."/>
            <person name="Pacheco R."/>
            <person name="Padilla G."/>
            <person name="Ferreira P."/>
            <person name="Barriuso J."/>
            <person name="Kellner H."/>
            <person name="Castanera R."/>
            <person name="Alfaro M."/>
            <person name="Ramirez L."/>
            <person name="Pisabarro A.G."/>
            <person name="Kuo A."/>
            <person name="Tritt A."/>
            <person name="Lipzen A."/>
            <person name="He G."/>
            <person name="Yan M."/>
            <person name="Ng V."/>
            <person name="Cullen D."/>
            <person name="Martin F."/>
            <person name="Rosso M.-N."/>
            <person name="Henrissat B."/>
            <person name="Hibbett D."/>
            <person name="Martinez A.T."/>
            <person name="Grigoriev I.V."/>
        </authorList>
    </citation>
    <scope>NUCLEOTIDE SEQUENCE</scope>
    <source>
        <strain evidence="1">AH 44721</strain>
    </source>
</reference>
<dbReference type="EMBL" id="JADNYJ010000041">
    <property type="protein sequence ID" value="KAF8901477.1"/>
    <property type="molecule type" value="Genomic_DNA"/>
</dbReference>
<dbReference type="AlphaFoldDB" id="A0A9P5TMP7"/>
<evidence type="ECO:0000313" key="1">
    <source>
        <dbReference type="EMBL" id="KAF8901477.1"/>
    </source>
</evidence>
<protein>
    <submittedName>
        <fullName evidence="1">Uncharacterized protein</fullName>
    </submittedName>
</protein>
<organism evidence="1 2">
    <name type="scientific">Gymnopilus junonius</name>
    <name type="common">Spectacular rustgill mushroom</name>
    <name type="synonym">Gymnopilus spectabilis subsp. junonius</name>
    <dbReference type="NCBI Taxonomy" id="109634"/>
    <lineage>
        <taxon>Eukaryota</taxon>
        <taxon>Fungi</taxon>
        <taxon>Dikarya</taxon>
        <taxon>Basidiomycota</taxon>
        <taxon>Agaricomycotina</taxon>
        <taxon>Agaricomycetes</taxon>
        <taxon>Agaricomycetidae</taxon>
        <taxon>Agaricales</taxon>
        <taxon>Agaricineae</taxon>
        <taxon>Hymenogastraceae</taxon>
        <taxon>Gymnopilus</taxon>
    </lineage>
</organism>
<keyword evidence="2" id="KW-1185">Reference proteome</keyword>
<sequence length="367" mass="42008">MGSYYIVFSALLDPHSSSGFAHNIPEEDCKQEEGHDRLREREIVTCFISFLRLYMDRCRSLHLTVEFNSSLPSLSKIVPSRSPLLRVLDIQCQSDDGIHLEEVEEEDDVDNDKQEEYYPRLRFMKLDARCFLRSINNPPDWLIHQRQLRHAEISTFASQSFRLPLEDTVSTINRLCPTSLLSLCLSRVDLDPDFHIQSIDRVPGSSYMFNRVKRLHFCEMEPDFVENVLDICNFANLTTLTLRDCPGVKPRIFTKISSIVTTLNLEEFSKIKDSKDPEAHALPHADIIRLLSGWRGSILSLSASDSSFDSIFSALAERSSGWRSRVPGPSSLLCPNMQSLLISACPPPSFDIVKRMVEKRNVTIQYY</sequence>
<evidence type="ECO:0000313" key="2">
    <source>
        <dbReference type="Proteomes" id="UP000724874"/>
    </source>
</evidence>